<protein>
    <submittedName>
        <fullName evidence="2">Uncharacterized protein</fullName>
    </submittedName>
</protein>
<evidence type="ECO:0000256" key="1">
    <source>
        <dbReference type="SAM" id="MobiDB-lite"/>
    </source>
</evidence>
<dbReference type="EMBL" id="RJVU01017065">
    <property type="protein sequence ID" value="ROL52244.1"/>
    <property type="molecule type" value="Genomic_DNA"/>
</dbReference>
<gene>
    <name evidence="2" type="ORF">DPX16_4794</name>
</gene>
<reference evidence="2 3" key="1">
    <citation type="submission" date="2018-10" db="EMBL/GenBank/DDBJ databases">
        <title>Genome assembly for a Yunnan-Guizhou Plateau 3E fish, Anabarilius grahami (Regan), and its evolutionary and genetic applications.</title>
        <authorList>
            <person name="Jiang W."/>
        </authorList>
    </citation>
    <scope>NUCLEOTIDE SEQUENCE [LARGE SCALE GENOMIC DNA]</scope>
    <source>
        <strain evidence="2">AG-KIZ</strain>
        <tissue evidence="2">Muscle</tissue>
    </source>
</reference>
<accession>A0A3N0Z277</accession>
<dbReference type="AlphaFoldDB" id="A0A3N0Z277"/>
<name>A0A3N0Z277_ANAGA</name>
<keyword evidence="3" id="KW-1185">Reference proteome</keyword>
<sequence length="157" mass="17603">MQKHAHAIKLDQRKPQSSHQIHDLNATMLPCNKCTLLSSQLTNGWVRWFVSLFVRTHSPAVQKGVKRLLLSVARQAAQPMRACTGVHSARLPLRQSTSQAAATAGLLHQLTAHRGLRTHGERLLIARLARNIRASTDGQRRQKCTQHKKSHTSFQSE</sequence>
<organism evidence="2 3">
    <name type="scientific">Anabarilius grahami</name>
    <name type="common">Kanglang fish</name>
    <name type="synonym">Barilius grahami</name>
    <dbReference type="NCBI Taxonomy" id="495550"/>
    <lineage>
        <taxon>Eukaryota</taxon>
        <taxon>Metazoa</taxon>
        <taxon>Chordata</taxon>
        <taxon>Craniata</taxon>
        <taxon>Vertebrata</taxon>
        <taxon>Euteleostomi</taxon>
        <taxon>Actinopterygii</taxon>
        <taxon>Neopterygii</taxon>
        <taxon>Teleostei</taxon>
        <taxon>Ostariophysi</taxon>
        <taxon>Cypriniformes</taxon>
        <taxon>Xenocyprididae</taxon>
        <taxon>Xenocypridinae</taxon>
        <taxon>Xenocypridinae incertae sedis</taxon>
        <taxon>Anabarilius</taxon>
    </lineage>
</organism>
<feature type="compositionally biased region" description="Basic residues" evidence="1">
    <location>
        <begin position="141"/>
        <end position="151"/>
    </location>
</feature>
<feature type="region of interest" description="Disordered" evidence="1">
    <location>
        <begin position="135"/>
        <end position="157"/>
    </location>
</feature>
<comment type="caution">
    <text evidence="2">The sequence shown here is derived from an EMBL/GenBank/DDBJ whole genome shotgun (WGS) entry which is preliminary data.</text>
</comment>
<evidence type="ECO:0000313" key="3">
    <source>
        <dbReference type="Proteomes" id="UP000281406"/>
    </source>
</evidence>
<proteinExistence type="predicted"/>
<evidence type="ECO:0000313" key="2">
    <source>
        <dbReference type="EMBL" id="ROL52244.1"/>
    </source>
</evidence>
<dbReference type="Proteomes" id="UP000281406">
    <property type="component" value="Unassembled WGS sequence"/>
</dbReference>